<gene>
    <name evidence="1" type="ORF">FDY95_01510</name>
</gene>
<dbReference type="Proteomes" id="UP000305517">
    <property type="component" value="Unassembled WGS sequence"/>
</dbReference>
<name>A0A5R8WW18_9BACT</name>
<sequence>MTTPRHLLLPATALVLLGSGCDSQRTTSESAAPVSTATTSPAASAVSYQKELQRGDYRFAVQTLGTGSQRQLVWRAERLGRELASMTDNLDGTVLDAQATNLNNDDYPELLVFVADAGSGSYGRLVGYEFLSRGRRPLTLPTLEGAAAEGYLGHDAFRVDGRRIIRTFPIYRPDDPNSTPSGGTRTVEYEMPKKEGAITVVGHRDGV</sequence>
<organism evidence="1 2">
    <name type="scientific">Hymenobacter jeollabukensis</name>
    <dbReference type="NCBI Taxonomy" id="2025313"/>
    <lineage>
        <taxon>Bacteria</taxon>
        <taxon>Pseudomonadati</taxon>
        <taxon>Bacteroidota</taxon>
        <taxon>Cytophagia</taxon>
        <taxon>Cytophagales</taxon>
        <taxon>Hymenobacteraceae</taxon>
        <taxon>Hymenobacter</taxon>
    </lineage>
</organism>
<dbReference type="InterPro" id="IPR038643">
    <property type="entry name" value="PliI_sf"/>
</dbReference>
<keyword evidence="2" id="KW-1185">Reference proteome</keyword>
<proteinExistence type="predicted"/>
<evidence type="ECO:0000313" key="2">
    <source>
        <dbReference type="Proteomes" id="UP000305517"/>
    </source>
</evidence>
<dbReference type="EMBL" id="VAJM01000001">
    <property type="protein sequence ID" value="TLM96698.1"/>
    <property type="molecule type" value="Genomic_DNA"/>
</dbReference>
<dbReference type="RefSeq" id="WP_138074952.1">
    <property type="nucleotide sequence ID" value="NZ_VAJM01000001.1"/>
</dbReference>
<comment type="caution">
    <text evidence="1">The sequence shown here is derived from an EMBL/GenBank/DDBJ whole genome shotgun (WGS) entry which is preliminary data.</text>
</comment>
<protein>
    <submittedName>
        <fullName evidence="1">Uncharacterized protein</fullName>
    </submittedName>
</protein>
<accession>A0A5R8WW18</accession>
<dbReference type="Gene3D" id="2.40.128.460">
    <property type="entry name" value="Periplasmic lysozyme inhibitor of I-type lysozyme"/>
    <property type="match status" value="1"/>
</dbReference>
<dbReference type="PROSITE" id="PS51257">
    <property type="entry name" value="PROKAR_LIPOPROTEIN"/>
    <property type="match status" value="1"/>
</dbReference>
<dbReference type="OrthoDB" id="946181at2"/>
<reference evidence="1 2" key="1">
    <citation type="submission" date="2019-05" db="EMBL/GenBank/DDBJ databases">
        <title>Hymenobacter edaphi sp. nov., isolated from abandoned arsenic-contaminated farmland soil.</title>
        <authorList>
            <person name="Nie L."/>
        </authorList>
    </citation>
    <scope>NUCLEOTIDE SEQUENCE [LARGE SCALE GENOMIC DNA]</scope>
    <source>
        <strain evidence="1 2">1-3-3-8</strain>
    </source>
</reference>
<dbReference type="AlphaFoldDB" id="A0A5R8WW18"/>
<evidence type="ECO:0000313" key="1">
    <source>
        <dbReference type="EMBL" id="TLM96698.1"/>
    </source>
</evidence>